<reference evidence="3 4" key="1">
    <citation type="submission" date="2016-11" db="EMBL/GenBank/DDBJ databases">
        <authorList>
            <person name="Jaros S."/>
            <person name="Januszkiewicz K."/>
            <person name="Wedrychowicz H."/>
        </authorList>
    </citation>
    <scope>NUCLEOTIDE SEQUENCE [LARGE SCALE GENOMIC DNA]</scope>
    <source>
        <strain evidence="3 4">DSM 9297</strain>
    </source>
</reference>
<dbReference type="InterPro" id="IPR001296">
    <property type="entry name" value="Glyco_trans_1"/>
</dbReference>
<dbReference type="PANTHER" id="PTHR45947:SF3">
    <property type="entry name" value="SULFOQUINOVOSYL TRANSFERASE SQD2"/>
    <property type="match status" value="1"/>
</dbReference>
<evidence type="ECO:0000313" key="3">
    <source>
        <dbReference type="EMBL" id="SHH22802.1"/>
    </source>
</evidence>
<keyword evidence="3" id="KW-0808">Transferase</keyword>
<feature type="domain" description="Glycosyltransferase subfamily 4-like N-terminal" evidence="2">
    <location>
        <begin position="67"/>
        <end position="163"/>
    </location>
</feature>
<dbReference type="InterPro" id="IPR028098">
    <property type="entry name" value="Glyco_trans_4-like_N"/>
</dbReference>
<keyword evidence="4" id="KW-1185">Reference proteome</keyword>
<name>A0A1M5R8X0_9EURY</name>
<dbReference type="Pfam" id="PF00534">
    <property type="entry name" value="Glycos_transf_1"/>
    <property type="match status" value="1"/>
</dbReference>
<dbReference type="InterPro" id="IPR050194">
    <property type="entry name" value="Glycosyltransferase_grp1"/>
</dbReference>
<proteinExistence type="predicted"/>
<evidence type="ECO:0000259" key="2">
    <source>
        <dbReference type="Pfam" id="PF13439"/>
    </source>
</evidence>
<sequence length="356" mass="39647">MRVLDYLELDSQLDRAGIGTAHDQQVEALERARAAGADVEVVTSPWADGDLGTALRRGLGGRSPVADADVIHLNLIGPASVALARYARLADTPLVLHCHVTSEDFRESFRGSNAVAPALRRYLRWFYSQADLVLTPSEYTKRRLLEYPVGAPIRAVSNGIDHDSVDDHERYREEYRERFDLDGVVMFAVGSVFERKGLTAFCEVAERVDSNFAWFGTVDSGPQASQTVTRWTSDPPENVTFTGWVDDKPGAFGAGDVFFFPTKEENQGIVVLEAMACGKPCVLRDIPVFREYFEDGHDCLLCETRAEFADALNRLADDPDLRERLGENARETAAEHSLERVGEELVDTYEQLLDAR</sequence>
<dbReference type="AlphaFoldDB" id="A0A1M5R8X0"/>
<dbReference type="CDD" id="cd03801">
    <property type="entry name" value="GT4_PimA-like"/>
    <property type="match status" value="1"/>
</dbReference>
<dbReference type="PANTHER" id="PTHR45947">
    <property type="entry name" value="SULFOQUINOVOSYL TRANSFERASE SQD2"/>
    <property type="match status" value="1"/>
</dbReference>
<dbReference type="Gene3D" id="3.40.50.2000">
    <property type="entry name" value="Glycogen Phosphorylase B"/>
    <property type="match status" value="2"/>
</dbReference>
<gene>
    <name evidence="3" type="ORF">SAMN05443636_2102</name>
</gene>
<dbReference type="SUPFAM" id="SSF53756">
    <property type="entry name" value="UDP-Glycosyltransferase/glycogen phosphorylase"/>
    <property type="match status" value="1"/>
</dbReference>
<feature type="domain" description="Glycosyl transferase family 1" evidence="1">
    <location>
        <begin position="179"/>
        <end position="331"/>
    </location>
</feature>
<dbReference type="STRING" id="43928.SAMN05443636_2102"/>
<dbReference type="Pfam" id="PF13439">
    <property type="entry name" value="Glyco_transf_4"/>
    <property type="match status" value="1"/>
</dbReference>
<protein>
    <submittedName>
        <fullName evidence="3">Glycosyltransferase involved in cell wall bisynthesis</fullName>
    </submittedName>
</protein>
<evidence type="ECO:0000313" key="4">
    <source>
        <dbReference type="Proteomes" id="UP000184357"/>
    </source>
</evidence>
<organism evidence="3 4">
    <name type="scientific">Halobaculum gomorrense</name>
    <dbReference type="NCBI Taxonomy" id="43928"/>
    <lineage>
        <taxon>Archaea</taxon>
        <taxon>Methanobacteriati</taxon>
        <taxon>Methanobacteriota</taxon>
        <taxon>Stenosarchaea group</taxon>
        <taxon>Halobacteria</taxon>
        <taxon>Halobacteriales</taxon>
        <taxon>Haloferacaceae</taxon>
        <taxon>Halobaculum</taxon>
    </lineage>
</organism>
<accession>A0A1M5R8X0</accession>
<dbReference type="OrthoDB" id="17979at2157"/>
<dbReference type="GO" id="GO:0016757">
    <property type="term" value="F:glycosyltransferase activity"/>
    <property type="evidence" value="ECO:0007669"/>
    <property type="project" value="InterPro"/>
</dbReference>
<dbReference type="Proteomes" id="UP000184357">
    <property type="component" value="Unassembled WGS sequence"/>
</dbReference>
<dbReference type="EMBL" id="FQWV01000005">
    <property type="protein sequence ID" value="SHH22802.1"/>
    <property type="molecule type" value="Genomic_DNA"/>
</dbReference>
<evidence type="ECO:0000259" key="1">
    <source>
        <dbReference type="Pfam" id="PF00534"/>
    </source>
</evidence>
<dbReference type="RefSeq" id="WP_073309273.1">
    <property type="nucleotide sequence ID" value="NZ_FQWV01000005.1"/>
</dbReference>